<accession>A0A7L9WI30</accession>
<reference evidence="1 2" key="1">
    <citation type="submission" date="2019-10" db="EMBL/GenBank/DDBJ databases">
        <title>Pseudopuniceibacterium sp. HQ09 islated from Antarctica.</title>
        <authorList>
            <person name="Liao L."/>
            <person name="Su S."/>
            <person name="Chen B."/>
            <person name="Yu Y."/>
        </authorList>
    </citation>
    <scope>NUCLEOTIDE SEQUENCE [LARGE SCALE GENOMIC DNA]</scope>
    <source>
        <strain evidence="1 2">HQ09</strain>
    </source>
</reference>
<gene>
    <name evidence="1" type="ORF">F3W81_03970</name>
</gene>
<dbReference type="AlphaFoldDB" id="A0A7L9WI30"/>
<protein>
    <submittedName>
        <fullName evidence="1">Uncharacterized protein</fullName>
    </submittedName>
</protein>
<keyword evidence="2" id="KW-1185">Reference proteome</keyword>
<organism evidence="1 2">
    <name type="scientific">Pseudooceanicola spongiae</name>
    <dbReference type="NCBI Taxonomy" id="2613965"/>
    <lineage>
        <taxon>Bacteria</taxon>
        <taxon>Pseudomonadati</taxon>
        <taxon>Pseudomonadota</taxon>
        <taxon>Alphaproteobacteria</taxon>
        <taxon>Rhodobacterales</taxon>
        <taxon>Paracoccaceae</taxon>
        <taxon>Pseudooceanicola</taxon>
    </lineage>
</organism>
<dbReference type="EMBL" id="CP045201">
    <property type="protein sequence ID" value="QOL80055.1"/>
    <property type="molecule type" value="Genomic_DNA"/>
</dbReference>
<sequence>MTEDLKTETKRDRVRRLLLTPMAELGFRFPKAVSAEDGQRKLDRIADDLAYMADDRLQLRMLPVLRTKGQGSARNFWPDHATFIAYAQIAQPRPLSEMPGIASWFGSVAGQQALDGGRLVAEFRFWLEKNRPPQGEAEKRRVASKGAEDQSRVTRIRERLSHNLAVDVIDRGWLAEFEQSEARAMALVDAKRGEVA</sequence>
<evidence type="ECO:0000313" key="1">
    <source>
        <dbReference type="EMBL" id="QOL80055.1"/>
    </source>
</evidence>
<dbReference type="KEGG" id="pshq:F3W81_03970"/>
<name>A0A7L9WI30_9RHOB</name>
<proteinExistence type="predicted"/>
<evidence type="ECO:0000313" key="2">
    <source>
        <dbReference type="Proteomes" id="UP000594118"/>
    </source>
</evidence>
<dbReference type="RefSeq" id="WP_193082369.1">
    <property type="nucleotide sequence ID" value="NZ_CP045201.1"/>
</dbReference>
<dbReference type="Proteomes" id="UP000594118">
    <property type="component" value="Chromosome"/>
</dbReference>